<evidence type="ECO:0000313" key="2">
    <source>
        <dbReference type="Proteomes" id="UP001597178"/>
    </source>
</evidence>
<evidence type="ECO:0000313" key="1">
    <source>
        <dbReference type="EMBL" id="MFD1361083.1"/>
    </source>
</evidence>
<dbReference type="EMBL" id="JBHTNH010000006">
    <property type="protein sequence ID" value="MFD1361083.1"/>
    <property type="molecule type" value="Genomic_DNA"/>
</dbReference>
<organism evidence="1 2">
    <name type="scientific">Lentibacillus salinarum</name>
    <dbReference type="NCBI Taxonomy" id="446820"/>
    <lineage>
        <taxon>Bacteria</taxon>
        <taxon>Bacillati</taxon>
        <taxon>Bacillota</taxon>
        <taxon>Bacilli</taxon>
        <taxon>Bacillales</taxon>
        <taxon>Bacillaceae</taxon>
        <taxon>Lentibacillus</taxon>
    </lineage>
</organism>
<dbReference type="PANTHER" id="PTHR39186">
    <property type="entry name" value="DUF2071 FAMILY PROTEIN"/>
    <property type="match status" value="1"/>
</dbReference>
<keyword evidence="2" id="KW-1185">Reference proteome</keyword>
<name>A0ABW3ZSA9_9BACI</name>
<sequence length="244" mass="28448">MYEEILNNTAHRDSPLPDAPWVMMQQWDHLLFRHYPIPCHVLTPYLPPGLQLDTFYGKAWLSIVSFKVSQIRLRKMPLVPFADSSLQINVRTYVMRGNRKGVYFFSLDMNRLLAVLGARVAALSTYFANMSMENRDGVIHFSSERRGKEAGRLKVAYQPSSDIFYAEHERLTNWLLERYFLWTYRNGSLLRGAIHHKRWEIQEADVQTEKQSLTSFLSSHDLGAPLGHYAASQVALIWMLRKER</sequence>
<dbReference type="InterPro" id="IPR023375">
    <property type="entry name" value="ADC_dom_sf"/>
</dbReference>
<comment type="caution">
    <text evidence="1">The sequence shown here is derived from an EMBL/GenBank/DDBJ whole genome shotgun (WGS) entry which is preliminary data.</text>
</comment>
<reference evidence="2" key="1">
    <citation type="journal article" date="2019" name="Int. J. Syst. Evol. Microbiol.">
        <title>The Global Catalogue of Microorganisms (GCM) 10K type strain sequencing project: providing services to taxonomists for standard genome sequencing and annotation.</title>
        <authorList>
            <consortium name="The Broad Institute Genomics Platform"/>
            <consortium name="The Broad Institute Genome Sequencing Center for Infectious Disease"/>
            <person name="Wu L."/>
            <person name="Ma J."/>
        </authorList>
    </citation>
    <scope>NUCLEOTIDE SEQUENCE [LARGE SCALE GENOMIC DNA]</scope>
    <source>
        <strain evidence="2">CCUG 54822</strain>
    </source>
</reference>
<accession>A0ABW3ZSA9</accession>
<dbReference type="Proteomes" id="UP001597178">
    <property type="component" value="Unassembled WGS sequence"/>
</dbReference>
<dbReference type="InterPro" id="IPR018644">
    <property type="entry name" value="DUF2071"/>
</dbReference>
<protein>
    <submittedName>
        <fullName evidence="1">YqjF family protein</fullName>
    </submittedName>
</protein>
<dbReference type="Pfam" id="PF09844">
    <property type="entry name" value="DUF2071"/>
    <property type="match status" value="1"/>
</dbReference>
<gene>
    <name evidence="1" type="ORF">ACFQ4A_05285</name>
</gene>
<dbReference type="PANTHER" id="PTHR39186:SF1">
    <property type="entry name" value="DUF2071 DOMAIN-CONTAINING PROTEIN"/>
    <property type="match status" value="1"/>
</dbReference>
<dbReference type="RefSeq" id="WP_382398312.1">
    <property type="nucleotide sequence ID" value="NZ_JBHTNH010000006.1"/>
</dbReference>
<dbReference type="SUPFAM" id="SSF160104">
    <property type="entry name" value="Acetoacetate decarboxylase-like"/>
    <property type="match status" value="1"/>
</dbReference>
<proteinExistence type="predicted"/>